<evidence type="ECO:0000256" key="1">
    <source>
        <dbReference type="SAM" id="Phobius"/>
    </source>
</evidence>
<dbReference type="PANTHER" id="PTHR34219">
    <property type="entry name" value="IRON-REGULATED INNER MEMBRANE PROTEIN-RELATED"/>
    <property type="match status" value="1"/>
</dbReference>
<dbReference type="Pfam" id="PF03413">
    <property type="entry name" value="PepSY"/>
    <property type="match status" value="1"/>
</dbReference>
<dbReference type="AlphaFoldDB" id="A0A3L7J8H3"/>
<feature type="transmembrane region" description="Helical" evidence="1">
    <location>
        <begin position="160"/>
        <end position="180"/>
    </location>
</feature>
<proteinExistence type="predicted"/>
<evidence type="ECO:0000313" key="4">
    <source>
        <dbReference type="Proteomes" id="UP000281094"/>
    </source>
</evidence>
<name>A0A3L7J8H3_9HYPH</name>
<evidence type="ECO:0000259" key="2">
    <source>
        <dbReference type="Pfam" id="PF03413"/>
    </source>
</evidence>
<keyword evidence="4" id="KW-1185">Reference proteome</keyword>
<evidence type="ECO:0000313" key="3">
    <source>
        <dbReference type="EMBL" id="RLQ87037.1"/>
    </source>
</evidence>
<feature type="transmembrane region" description="Helical" evidence="1">
    <location>
        <begin position="30"/>
        <end position="54"/>
    </location>
</feature>
<dbReference type="RefSeq" id="WP_121644005.1">
    <property type="nucleotide sequence ID" value="NZ_RCWN01000001.1"/>
</dbReference>
<dbReference type="Pfam" id="PF03929">
    <property type="entry name" value="PepSY_TM"/>
    <property type="match status" value="1"/>
</dbReference>
<feature type="domain" description="PepSY" evidence="2">
    <location>
        <begin position="77"/>
        <end position="133"/>
    </location>
</feature>
<reference evidence="3 4" key="1">
    <citation type="submission" date="2018-10" db="EMBL/GenBank/DDBJ databases">
        <title>Notoacmeibacter sp. M2BS9Y-3-1, whole genome shotgun sequence.</title>
        <authorList>
            <person name="Tuo L."/>
        </authorList>
    </citation>
    <scope>NUCLEOTIDE SEQUENCE [LARGE SCALE GENOMIC DNA]</scope>
    <source>
        <strain evidence="3 4">M2BS9Y-3-1</strain>
    </source>
</reference>
<sequence length="462" mass="50826">MTDTTDGASAPKAAAQRVAVSDLYRAVWRWHFFAGLLILPFIITLAVSGGIYLFREELDKIVHADFIQVNPVDEQRLAPSEIIDRALKAQPGTVVKYTTPSAEDLSTEVTVQPETGGRMAVYVNQYTGDILEVRADRSTFAWTVRYLHSFRYFGSGPRKIIEIVGGWAILMVATGIYLWWPRGQRGGVISVRGTPGRRVFWRDVHAVTGLVTGAFIVFLAVTGMPWSSVWGAQVNEWANGSNFGYPSGVRVEVPMSKDRLTDTAKTSWSLEQAQIPRTDGPPVAGAQSIGLDSAVQEFQSMGLANGFSVALPQSPTGVFSGSVYPDDLSRQRVVHLDQYSGQLLVDMSYEDYGPLGRWLEFGINTHMGQTFGLLNQIVLLIVCVGIILLAVSAAIMWWKRRPSGRFGVPPLPSDRKVFVGLLVLLGIGGIIFPLTGLTLLVMIALDLGWQWARRSRRGRQPS</sequence>
<gene>
    <name evidence="3" type="ORF">D8780_01235</name>
</gene>
<feature type="transmembrane region" description="Helical" evidence="1">
    <location>
        <begin position="377"/>
        <end position="398"/>
    </location>
</feature>
<feature type="transmembrane region" description="Helical" evidence="1">
    <location>
        <begin position="418"/>
        <end position="449"/>
    </location>
</feature>
<keyword evidence="1" id="KW-0472">Membrane</keyword>
<organism evidence="3 4">
    <name type="scientific">Notoacmeibacter ruber</name>
    <dbReference type="NCBI Taxonomy" id="2670375"/>
    <lineage>
        <taxon>Bacteria</taxon>
        <taxon>Pseudomonadati</taxon>
        <taxon>Pseudomonadota</taxon>
        <taxon>Alphaproteobacteria</taxon>
        <taxon>Hyphomicrobiales</taxon>
        <taxon>Notoacmeibacteraceae</taxon>
        <taxon>Notoacmeibacter</taxon>
    </lineage>
</organism>
<dbReference type="InterPro" id="IPR005625">
    <property type="entry name" value="PepSY-ass_TM"/>
</dbReference>
<dbReference type="InterPro" id="IPR025711">
    <property type="entry name" value="PepSY"/>
</dbReference>
<feature type="transmembrane region" description="Helical" evidence="1">
    <location>
        <begin position="200"/>
        <end position="221"/>
    </location>
</feature>
<dbReference type="EMBL" id="RCWN01000001">
    <property type="protein sequence ID" value="RLQ87037.1"/>
    <property type="molecule type" value="Genomic_DNA"/>
</dbReference>
<keyword evidence="1" id="KW-0812">Transmembrane</keyword>
<keyword evidence="1" id="KW-1133">Transmembrane helix</keyword>
<comment type="caution">
    <text evidence="3">The sequence shown here is derived from an EMBL/GenBank/DDBJ whole genome shotgun (WGS) entry which is preliminary data.</text>
</comment>
<accession>A0A3L7J8H3</accession>
<protein>
    <submittedName>
        <fullName evidence="3">PepSY domain-containing protein</fullName>
    </submittedName>
</protein>
<dbReference type="PANTHER" id="PTHR34219:SF1">
    <property type="entry name" value="PEPSY DOMAIN-CONTAINING PROTEIN"/>
    <property type="match status" value="1"/>
</dbReference>
<dbReference type="Proteomes" id="UP000281094">
    <property type="component" value="Unassembled WGS sequence"/>
</dbReference>